<organism evidence="1 2">
    <name type="scientific">Ferrimonas pelagia</name>
    <dbReference type="NCBI Taxonomy" id="1177826"/>
    <lineage>
        <taxon>Bacteria</taxon>
        <taxon>Pseudomonadati</taxon>
        <taxon>Pseudomonadota</taxon>
        <taxon>Gammaproteobacteria</taxon>
        <taxon>Alteromonadales</taxon>
        <taxon>Ferrimonadaceae</taxon>
        <taxon>Ferrimonas</taxon>
    </lineage>
</organism>
<accession>A0ABP9FJE7</accession>
<reference evidence="2" key="1">
    <citation type="journal article" date="2019" name="Int. J. Syst. Evol. Microbiol.">
        <title>The Global Catalogue of Microorganisms (GCM) 10K type strain sequencing project: providing services to taxonomists for standard genome sequencing and annotation.</title>
        <authorList>
            <consortium name="The Broad Institute Genomics Platform"/>
            <consortium name="The Broad Institute Genome Sequencing Center for Infectious Disease"/>
            <person name="Wu L."/>
            <person name="Ma J."/>
        </authorList>
    </citation>
    <scope>NUCLEOTIDE SEQUENCE [LARGE SCALE GENOMIC DNA]</scope>
    <source>
        <strain evidence="2">JCM 18401</strain>
    </source>
</reference>
<sequence length="147" mass="16430">MRAAGIGVVLLGLSACTPSLPDALAREQRAAIHLVSEIEVKPHERLRLSMLIGDETVVFSWPNTHRGNVSGSVTVQYPEGELDRIYDYRDYYFVRDVAVEPAQKRAYVVVEGGSFFSLGGAVQQHVYVWDIEGRRSLGRYRLPTHGN</sequence>
<gene>
    <name evidence="1" type="ORF">GCM10023333_42150</name>
</gene>
<dbReference type="PROSITE" id="PS51257">
    <property type="entry name" value="PROKAR_LIPOPROTEIN"/>
    <property type="match status" value="1"/>
</dbReference>
<protein>
    <submittedName>
        <fullName evidence="1">Uncharacterized protein</fullName>
    </submittedName>
</protein>
<dbReference type="RefSeq" id="WP_345337504.1">
    <property type="nucleotide sequence ID" value="NZ_BAABJZ010000107.1"/>
</dbReference>
<evidence type="ECO:0000313" key="2">
    <source>
        <dbReference type="Proteomes" id="UP001499988"/>
    </source>
</evidence>
<keyword evidence="2" id="KW-1185">Reference proteome</keyword>
<name>A0ABP9FJE7_9GAMM</name>
<comment type="caution">
    <text evidence="1">The sequence shown here is derived from an EMBL/GenBank/DDBJ whole genome shotgun (WGS) entry which is preliminary data.</text>
</comment>
<dbReference type="EMBL" id="BAABJZ010000107">
    <property type="protein sequence ID" value="GAA4903471.1"/>
    <property type="molecule type" value="Genomic_DNA"/>
</dbReference>
<evidence type="ECO:0000313" key="1">
    <source>
        <dbReference type="EMBL" id="GAA4903471.1"/>
    </source>
</evidence>
<proteinExistence type="predicted"/>
<dbReference type="Proteomes" id="UP001499988">
    <property type="component" value="Unassembled WGS sequence"/>
</dbReference>